<reference evidence="1 2" key="1">
    <citation type="submission" date="2015-02" db="EMBL/GenBank/DDBJ databases">
        <title>Single-cell genomics of uncultivated deep-branching MTB reveals a conserved set of magnetosome genes.</title>
        <authorList>
            <person name="Kolinko S."/>
            <person name="Richter M."/>
            <person name="Glockner F.O."/>
            <person name="Brachmann A."/>
            <person name="Schuler D."/>
        </authorList>
    </citation>
    <scope>NUCLEOTIDE SEQUENCE [LARGE SCALE GENOMIC DNA]</scope>
    <source>
        <strain evidence="1">SKK-01</strain>
    </source>
</reference>
<keyword evidence="2" id="KW-1185">Reference proteome</keyword>
<dbReference type="EMBL" id="JYNY01000360">
    <property type="protein sequence ID" value="KJJ84430.1"/>
    <property type="molecule type" value="Genomic_DNA"/>
</dbReference>
<gene>
    <name evidence="1" type="ORF">OMAG_001702</name>
</gene>
<comment type="caution">
    <text evidence="1">The sequence shown here is derived from an EMBL/GenBank/DDBJ whole genome shotgun (WGS) entry which is preliminary data.</text>
</comment>
<organism evidence="1 2">
    <name type="scientific">Candidatus Omnitrophus magneticus</name>
    <dbReference type="NCBI Taxonomy" id="1609969"/>
    <lineage>
        <taxon>Bacteria</taxon>
        <taxon>Pseudomonadati</taxon>
        <taxon>Candidatus Omnitrophota</taxon>
        <taxon>Candidatus Omnitrophus</taxon>
    </lineage>
</organism>
<proteinExistence type="predicted"/>
<feature type="non-terminal residue" evidence="1">
    <location>
        <position position="1"/>
    </location>
</feature>
<accession>A0A0F0CSK4</accession>
<dbReference type="AlphaFoldDB" id="A0A0F0CSK4"/>
<protein>
    <submittedName>
        <fullName evidence="1">FAD-dependent thymidylate synthase</fullName>
    </submittedName>
</protein>
<name>A0A0F0CSK4_9BACT</name>
<evidence type="ECO:0000313" key="1">
    <source>
        <dbReference type="EMBL" id="KJJ84430.1"/>
    </source>
</evidence>
<evidence type="ECO:0000313" key="2">
    <source>
        <dbReference type="Proteomes" id="UP000033428"/>
    </source>
</evidence>
<sequence>VKGVAPNIFAQSGPGCVIGSCDQGDLTCGKIDDVRRKYTILQ</sequence>
<dbReference type="Proteomes" id="UP000033428">
    <property type="component" value="Unassembled WGS sequence"/>
</dbReference>